<proteinExistence type="predicted"/>
<dbReference type="GeneID" id="98120922"/>
<accession>A0ABR4MAC9</accession>
<feature type="signal peptide" evidence="1">
    <location>
        <begin position="1"/>
        <end position="17"/>
    </location>
</feature>
<feature type="chain" id="PRO_5047169044" evidence="1">
    <location>
        <begin position="18"/>
        <end position="340"/>
    </location>
</feature>
<dbReference type="Pfam" id="PF00388">
    <property type="entry name" value="PI-PLC-X"/>
    <property type="match status" value="1"/>
</dbReference>
<evidence type="ECO:0000256" key="1">
    <source>
        <dbReference type="SAM" id="SignalP"/>
    </source>
</evidence>
<dbReference type="InterPro" id="IPR000909">
    <property type="entry name" value="PLipase_C_PInositol-sp_X_dom"/>
</dbReference>
<evidence type="ECO:0000259" key="2">
    <source>
        <dbReference type="SMART" id="SM00148"/>
    </source>
</evidence>
<keyword evidence="1" id="KW-0732">Signal</keyword>
<dbReference type="SMART" id="SM00148">
    <property type="entry name" value="PLCXc"/>
    <property type="match status" value="1"/>
</dbReference>
<dbReference type="InterPro" id="IPR017946">
    <property type="entry name" value="PLC-like_Pdiesterase_TIM-brl"/>
</dbReference>
<name>A0ABR4MAC9_9PEZI</name>
<dbReference type="InterPro" id="IPR051057">
    <property type="entry name" value="PI-PLC_domain"/>
</dbReference>
<dbReference type="Gene3D" id="3.20.20.190">
    <property type="entry name" value="Phosphatidylinositol (PI) phosphodiesterase"/>
    <property type="match status" value="1"/>
</dbReference>
<sequence length="340" mass="37625">MRFSLVTALAFLGLSYAGSFGGVTDDWSFDLHHTQNPDWMSALDDDVSLSLLSIPGTHNSMSHKQDGNMLQTQIHTLQAQLDAGIRYIDINCRAYGDDLMIYYGKSPTGYRVEDVLTILFNFLKDHPRETILLRIKKGKFRQRSKDFVELLSKHLTPNAAPGNLVAQRVFSKGDDGIAAVPTLGEVRGKVFILQDFKTKISGRYGLPWKSSAMSVHDPKVSIGSSPRVLGIKWNHIEKHIQSISQKSSGPLGITYTSVVFGANPILTATGYDPKDQGINKYLGDFLEQRNGASTDNPAKKRVGIIVMDFPGKILVENIIKLNKVYQTAVPHARRALTPEA</sequence>
<evidence type="ECO:0000313" key="4">
    <source>
        <dbReference type="Proteomes" id="UP001610728"/>
    </source>
</evidence>
<organism evidence="3 4">
    <name type="scientific">Ceratocystis lukuohia</name>
    <dbReference type="NCBI Taxonomy" id="2019550"/>
    <lineage>
        <taxon>Eukaryota</taxon>
        <taxon>Fungi</taxon>
        <taxon>Dikarya</taxon>
        <taxon>Ascomycota</taxon>
        <taxon>Pezizomycotina</taxon>
        <taxon>Sordariomycetes</taxon>
        <taxon>Hypocreomycetidae</taxon>
        <taxon>Microascales</taxon>
        <taxon>Ceratocystidaceae</taxon>
        <taxon>Ceratocystis</taxon>
    </lineage>
</organism>
<reference evidence="3 4" key="1">
    <citation type="submission" date="2020-05" db="EMBL/GenBank/DDBJ databases">
        <title>Ceratocystis lukuohia genome.</title>
        <authorList>
            <person name="Harrington T.C."/>
            <person name="Kim K."/>
            <person name="Mayers C.G."/>
        </authorList>
    </citation>
    <scope>NUCLEOTIDE SEQUENCE [LARGE SCALE GENOMIC DNA]</scope>
    <source>
        <strain evidence="3 4">C4212</strain>
    </source>
</reference>
<dbReference type="RefSeq" id="XP_070856416.1">
    <property type="nucleotide sequence ID" value="XM_071001503.1"/>
</dbReference>
<dbReference type="SUPFAM" id="SSF51695">
    <property type="entry name" value="PLC-like phosphodiesterases"/>
    <property type="match status" value="1"/>
</dbReference>
<dbReference type="PANTHER" id="PTHR13593:SF113">
    <property type="entry name" value="SI:DKEY-266F7.9"/>
    <property type="match status" value="1"/>
</dbReference>
<keyword evidence="4" id="KW-1185">Reference proteome</keyword>
<gene>
    <name evidence="3" type="ORF">HOO65_080186</name>
</gene>
<feature type="domain" description="Phosphatidylinositol-specific phospholipase C X" evidence="2">
    <location>
        <begin position="43"/>
        <end position="195"/>
    </location>
</feature>
<dbReference type="PANTHER" id="PTHR13593">
    <property type="match status" value="1"/>
</dbReference>
<dbReference type="EMBL" id="JABSNW010000008">
    <property type="protein sequence ID" value="KAL2885236.1"/>
    <property type="molecule type" value="Genomic_DNA"/>
</dbReference>
<dbReference type="Proteomes" id="UP001610728">
    <property type="component" value="Unassembled WGS sequence"/>
</dbReference>
<evidence type="ECO:0000313" key="3">
    <source>
        <dbReference type="EMBL" id="KAL2885236.1"/>
    </source>
</evidence>
<protein>
    <submittedName>
        <fullName evidence="3">1-phosphatidylinositol phosphodiesterase</fullName>
    </submittedName>
</protein>
<dbReference type="PROSITE" id="PS50007">
    <property type="entry name" value="PIPLC_X_DOMAIN"/>
    <property type="match status" value="1"/>
</dbReference>
<comment type="caution">
    <text evidence="3">The sequence shown here is derived from an EMBL/GenBank/DDBJ whole genome shotgun (WGS) entry which is preliminary data.</text>
</comment>